<evidence type="ECO:0000313" key="2">
    <source>
        <dbReference type="EMBL" id="OGF41071.1"/>
    </source>
</evidence>
<gene>
    <name evidence="2" type="ORF">A2531_03235</name>
</gene>
<organism evidence="2 3">
    <name type="scientific">Candidatus Falkowbacteria bacterium RIFOXYD2_FULL_34_120</name>
    <dbReference type="NCBI Taxonomy" id="1798007"/>
    <lineage>
        <taxon>Bacteria</taxon>
        <taxon>Candidatus Falkowiibacteriota</taxon>
    </lineage>
</organism>
<keyword evidence="1" id="KW-1133">Transmembrane helix</keyword>
<feature type="transmembrane region" description="Helical" evidence="1">
    <location>
        <begin position="61"/>
        <end position="81"/>
    </location>
</feature>
<feature type="transmembrane region" description="Helical" evidence="1">
    <location>
        <begin position="12"/>
        <end position="30"/>
    </location>
</feature>
<proteinExistence type="predicted"/>
<comment type="caution">
    <text evidence="2">The sequence shown here is derived from an EMBL/GenBank/DDBJ whole genome shotgun (WGS) entry which is preliminary data.</text>
</comment>
<dbReference type="EMBL" id="MFGO01000014">
    <property type="protein sequence ID" value="OGF41071.1"/>
    <property type="molecule type" value="Genomic_DNA"/>
</dbReference>
<dbReference type="AlphaFoldDB" id="A0A1F5TRA1"/>
<evidence type="ECO:0000313" key="3">
    <source>
        <dbReference type="Proteomes" id="UP000177579"/>
    </source>
</evidence>
<keyword evidence="1" id="KW-0812">Transmembrane</keyword>
<protein>
    <submittedName>
        <fullName evidence="2">Uncharacterized protein</fullName>
    </submittedName>
</protein>
<feature type="transmembrane region" description="Helical" evidence="1">
    <location>
        <begin position="36"/>
        <end position="54"/>
    </location>
</feature>
<name>A0A1F5TRA1_9BACT</name>
<sequence length="229" mass="27353">MKVLLDIFYNKGRWFEIIAPIIFMISLGAHVFANEMIGIILLGMIVAVAAGFRFKGLIRFIFIAIVFFIIRWLVFDIWGIQPVRGEYFGLNNYLLLLFCGFMSSMFMFLVNYLVDKKISQNKEKYFEQLLKATINRHFNHDDCRYYAKRIANLKLDNDTWEKVWYKCFNNEGFDQDIIIYALICDLQEAKFYPAVQDNKDFWNKIFARLETRDFGYIIHHYSRLKFLKA</sequence>
<accession>A0A1F5TRA1</accession>
<keyword evidence="1" id="KW-0472">Membrane</keyword>
<reference evidence="2 3" key="1">
    <citation type="journal article" date="2016" name="Nat. Commun.">
        <title>Thousands of microbial genomes shed light on interconnected biogeochemical processes in an aquifer system.</title>
        <authorList>
            <person name="Anantharaman K."/>
            <person name="Brown C.T."/>
            <person name="Hug L.A."/>
            <person name="Sharon I."/>
            <person name="Castelle C.J."/>
            <person name="Probst A.J."/>
            <person name="Thomas B.C."/>
            <person name="Singh A."/>
            <person name="Wilkins M.J."/>
            <person name="Karaoz U."/>
            <person name="Brodie E.L."/>
            <person name="Williams K.H."/>
            <person name="Hubbard S.S."/>
            <person name="Banfield J.F."/>
        </authorList>
    </citation>
    <scope>NUCLEOTIDE SEQUENCE [LARGE SCALE GENOMIC DNA]</scope>
</reference>
<evidence type="ECO:0000256" key="1">
    <source>
        <dbReference type="SAM" id="Phobius"/>
    </source>
</evidence>
<feature type="transmembrane region" description="Helical" evidence="1">
    <location>
        <begin position="93"/>
        <end position="114"/>
    </location>
</feature>
<dbReference type="Proteomes" id="UP000177579">
    <property type="component" value="Unassembled WGS sequence"/>
</dbReference>